<feature type="domain" description="DUF6285" evidence="2">
    <location>
        <begin position="354"/>
        <end position="435"/>
    </location>
</feature>
<dbReference type="InterPro" id="IPR002575">
    <property type="entry name" value="Aminoglycoside_PTrfase"/>
</dbReference>
<dbReference type="GO" id="GO:0016301">
    <property type="term" value="F:kinase activity"/>
    <property type="evidence" value="ECO:0007669"/>
    <property type="project" value="UniProtKB-KW"/>
</dbReference>
<feature type="domain" description="Aminoglycoside phosphotransferase" evidence="1">
    <location>
        <begin position="23"/>
        <end position="253"/>
    </location>
</feature>
<dbReference type="InterPro" id="IPR051678">
    <property type="entry name" value="AGP_Transferase"/>
</dbReference>
<dbReference type="OrthoDB" id="3806873at2"/>
<evidence type="ECO:0000313" key="3">
    <source>
        <dbReference type="EMBL" id="TCK21745.1"/>
    </source>
</evidence>
<accession>A0A4R1HMG2</accession>
<keyword evidence="3" id="KW-0808">Transferase</keyword>
<keyword evidence="4" id="KW-1185">Reference proteome</keyword>
<dbReference type="RefSeq" id="WP_132430455.1">
    <property type="nucleotide sequence ID" value="NZ_SMFZ01000002.1"/>
</dbReference>
<evidence type="ECO:0000313" key="4">
    <source>
        <dbReference type="Proteomes" id="UP000295560"/>
    </source>
</evidence>
<name>A0A4R1HMG2_PSEEN</name>
<dbReference type="InterPro" id="IPR046252">
    <property type="entry name" value="DUF6285"/>
</dbReference>
<dbReference type="InterPro" id="IPR011009">
    <property type="entry name" value="Kinase-like_dom_sf"/>
</dbReference>
<dbReference type="Gene3D" id="3.90.1200.10">
    <property type="match status" value="1"/>
</dbReference>
<dbReference type="Gene3D" id="3.30.200.20">
    <property type="entry name" value="Phosphorylase Kinase, domain 1"/>
    <property type="match status" value="1"/>
</dbReference>
<dbReference type="PANTHER" id="PTHR21310">
    <property type="entry name" value="AMINOGLYCOSIDE PHOSPHOTRANSFERASE-RELATED-RELATED"/>
    <property type="match status" value="1"/>
</dbReference>
<dbReference type="InterPro" id="IPR041726">
    <property type="entry name" value="ACAD10_11_N"/>
</dbReference>
<evidence type="ECO:0000259" key="2">
    <source>
        <dbReference type="Pfam" id="PF19802"/>
    </source>
</evidence>
<dbReference type="EMBL" id="SMFZ01000002">
    <property type="protein sequence ID" value="TCK21745.1"/>
    <property type="molecule type" value="Genomic_DNA"/>
</dbReference>
<dbReference type="PANTHER" id="PTHR21310:SF57">
    <property type="entry name" value="BLR2944 PROTEIN"/>
    <property type="match status" value="1"/>
</dbReference>
<dbReference type="SUPFAM" id="SSF56112">
    <property type="entry name" value="Protein kinase-like (PK-like)"/>
    <property type="match status" value="1"/>
</dbReference>
<gene>
    <name evidence="3" type="ORF">EV378_5736</name>
</gene>
<reference evidence="3 4" key="1">
    <citation type="submission" date="2019-03" db="EMBL/GenBank/DDBJ databases">
        <title>Sequencing the genomes of 1000 actinobacteria strains.</title>
        <authorList>
            <person name="Klenk H.-P."/>
        </authorList>
    </citation>
    <scope>NUCLEOTIDE SEQUENCE [LARGE SCALE GENOMIC DNA]</scope>
    <source>
        <strain evidence="3 4">DSM 44969</strain>
    </source>
</reference>
<dbReference type="Pfam" id="PF19802">
    <property type="entry name" value="DUF6285"/>
    <property type="match status" value="1"/>
</dbReference>
<dbReference type="Proteomes" id="UP000295560">
    <property type="component" value="Unassembled WGS sequence"/>
</dbReference>
<keyword evidence="3" id="KW-0418">Kinase</keyword>
<comment type="caution">
    <text evidence="3">The sequence shown here is derived from an EMBL/GenBank/DDBJ whole genome shotgun (WGS) entry which is preliminary data.</text>
</comment>
<dbReference type="CDD" id="cd05154">
    <property type="entry name" value="ACAD10_11_N-like"/>
    <property type="match status" value="1"/>
</dbReference>
<dbReference type="Pfam" id="PF01636">
    <property type="entry name" value="APH"/>
    <property type="match status" value="1"/>
</dbReference>
<evidence type="ECO:0000259" key="1">
    <source>
        <dbReference type="Pfam" id="PF01636"/>
    </source>
</evidence>
<proteinExistence type="predicted"/>
<protein>
    <submittedName>
        <fullName evidence="3">Aminoglycoside phosphotransferase (APT) family kinase protein</fullName>
    </submittedName>
</protein>
<organism evidence="3 4">
    <name type="scientific">Pseudonocardia endophytica</name>
    <dbReference type="NCBI Taxonomy" id="401976"/>
    <lineage>
        <taxon>Bacteria</taxon>
        <taxon>Bacillati</taxon>
        <taxon>Actinomycetota</taxon>
        <taxon>Actinomycetes</taxon>
        <taxon>Pseudonocardiales</taxon>
        <taxon>Pseudonocardiaceae</taxon>
        <taxon>Pseudonocardia</taxon>
    </lineage>
</organism>
<dbReference type="AlphaFoldDB" id="A0A4R1HMG2"/>
<sequence length="440" mass="47988">MSPHDAALASALSDVVGAQVTNLRRLSAGASRETWSFDAGGRGLVLRRDPPGVPRPVEMAREAECLRAAAAAGVPVPALVAHGSEPVGTPFLVMERVDGETLPPRLLRDDRWAPVRGLLPRQFGRALARIHAVDPDAVPSCTRVEDRLAELRERHDAFGEPRPALELAFRWLDAHRPAAVAPTLVHGDFRNGNVIVDDDGLRAVLDWELVHVGDPREDLGWVCTRAWRFGSREPVGGFGGLDELLDGYAEVAGHRPDPADVRWWQVFGSVHWAVICRIQTERHLSGAERSLEMAVLGRRAVESEYDALLELGVVAPGPVALRETAVEDGPDRPTPDELLDAIAGFLTDELTTDDPRSRYLAKVARTGVGILRRERASGPRIREEHRARLAGIGCADDAALATGIRDGTLSTEDETVVDVVRRAVLDRLAVANPRYAEREQ</sequence>